<evidence type="ECO:0000256" key="3">
    <source>
        <dbReference type="ARBA" id="ARBA00022475"/>
    </source>
</evidence>
<evidence type="ECO:0000256" key="4">
    <source>
        <dbReference type="ARBA" id="ARBA00022692"/>
    </source>
</evidence>
<dbReference type="InterPro" id="IPR004638">
    <property type="entry name" value="EmrB-like"/>
</dbReference>
<dbReference type="InterPro" id="IPR036259">
    <property type="entry name" value="MFS_trans_sf"/>
</dbReference>
<evidence type="ECO:0000256" key="7">
    <source>
        <dbReference type="SAM" id="Phobius"/>
    </source>
</evidence>
<feature type="transmembrane region" description="Helical" evidence="7">
    <location>
        <begin position="298"/>
        <end position="319"/>
    </location>
</feature>
<feature type="transmembrane region" description="Helical" evidence="7">
    <location>
        <begin position="73"/>
        <end position="90"/>
    </location>
</feature>
<dbReference type="CDD" id="cd17321">
    <property type="entry name" value="MFS_MMR_MDR_like"/>
    <property type="match status" value="1"/>
</dbReference>
<gene>
    <name evidence="9" type="ORF">FC87_GL000558</name>
</gene>
<dbReference type="PATRIC" id="fig|1423745.4.peg.596"/>
<comment type="caution">
    <text evidence="9">The sequence shown here is derived from an EMBL/GenBank/DDBJ whole genome shotgun (WGS) entry which is preliminary data.</text>
</comment>
<dbReference type="GO" id="GO:0022857">
    <property type="term" value="F:transmembrane transporter activity"/>
    <property type="evidence" value="ECO:0007669"/>
    <property type="project" value="InterPro"/>
</dbReference>
<accession>A0A0R2CUQ9</accession>
<comment type="subcellular location">
    <subcellularLocation>
        <location evidence="1">Cell membrane</location>
        <topology evidence="1">Multi-pass membrane protein</topology>
    </subcellularLocation>
</comment>
<feature type="transmembrane region" description="Helical" evidence="7">
    <location>
        <begin position="159"/>
        <end position="181"/>
    </location>
</feature>
<feature type="transmembrane region" description="Helical" evidence="7">
    <location>
        <begin position="494"/>
        <end position="512"/>
    </location>
</feature>
<feature type="transmembrane region" description="Helical" evidence="7">
    <location>
        <begin position="397"/>
        <end position="414"/>
    </location>
</feature>
<dbReference type="RefSeq" id="WP_009166297.1">
    <property type="nucleotide sequence ID" value="NZ_AYZI01000003.1"/>
</dbReference>
<keyword evidence="4 7" id="KW-0812">Transmembrane</keyword>
<dbReference type="GO" id="GO:0005886">
    <property type="term" value="C:plasma membrane"/>
    <property type="evidence" value="ECO:0007669"/>
    <property type="project" value="UniProtKB-SubCell"/>
</dbReference>
<dbReference type="PROSITE" id="PS50850">
    <property type="entry name" value="MFS"/>
    <property type="match status" value="1"/>
</dbReference>
<keyword evidence="5 7" id="KW-1133">Transmembrane helix</keyword>
<feature type="transmembrane region" description="Helical" evidence="7">
    <location>
        <begin position="130"/>
        <end position="153"/>
    </location>
</feature>
<evidence type="ECO:0000313" key="10">
    <source>
        <dbReference type="Proteomes" id="UP000051586"/>
    </source>
</evidence>
<feature type="transmembrane region" description="Helical" evidence="7">
    <location>
        <begin position="9"/>
        <end position="33"/>
    </location>
</feature>
<keyword evidence="3" id="KW-1003">Cell membrane</keyword>
<feature type="transmembrane region" description="Helical" evidence="7">
    <location>
        <begin position="45"/>
        <end position="61"/>
    </location>
</feature>
<keyword evidence="6 7" id="KW-0472">Membrane</keyword>
<feature type="transmembrane region" description="Helical" evidence="7">
    <location>
        <begin position="193"/>
        <end position="213"/>
    </location>
</feature>
<dbReference type="SUPFAM" id="SSF103473">
    <property type="entry name" value="MFS general substrate transporter"/>
    <property type="match status" value="1"/>
</dbReference>
<reference evidence="9 10" key="1">
    <citation type="journal article" date="2015" name="Genome Announc.">
        <title>Expanding the biotechnology potential of lactobacilli through comparative genomics of 213 strains and associated genera.</title>
        <authorList>
            <person name="Sun Z."/>
            <person name="Harris H.M."/>
            <person name="McCann A."/>
            <person name="Guo C."/>
            <person name="Argimon S."/>
            <person name="Zhang W."/>
            <person name="Yang X."/>
            <person name="Jeffery I.B."/>
            <person name="Cooney J.C."/>
            <person name="Kagawa T.F."/>
            <person name="Liu W."/>
            <person name="Song Y."/>
            <person name="Salvetti E."/>
            <person name="Wrobel A."/>
            <person name="Rasinkangas P."/>
            <person name="Parkhill J."/>
            <person name="Rea M.C."/>
            <person name="O'Sullivan O."/>
            <person name="Ritari J."/>
            <person name="Douillard F.P."/>
            <person name="Paul Ross R."/>
            <person name="Yang R."/>
            <person name="Briner A.E."/>
            <person name="Felis G.E."/>
            <person name="de Vos W.M."/>
            <person name="Barrangou R."/>
            <person name="Klaenhammer T.R."/>
            <person name="Caufield P.W."/>
            <person name="Cui Y."/>
            <person name="Zhang H."/>
            <person name="O'Toole P.W."/>
        </authorList>
    </citation>
    <scope>NUCLEOTIDE SEQUENCE [LARGE SCALE GENOMIC DNA]</scope>
    <source>
        <strain evidence="9 10">DSM 22689</strain>
    </source>
</reference>
<protein>
    <submittedName>
        <fullName evidence="9">MDR permease</fullName>
    </submittedName>
</protein>
<dbReference type="PANTHER" id="PTHR42718">
    <property type="entry name" value="MAJOR FACILITATOR SUPERFAMILY MULTIDRUG TRANSPORTER MFSC"/>
    <property type="match status" value="1"/>
</dbReference>
<feature type="transmembrane region" description="Helical" evidence="7">
    <location>
        <begin position="261"/>
        <end position="286"/>
    </location>
</feature>
<dbReference type="PRINTS" id="PR01036">
    <property type="entry name" value="TCRTETB"/>
</dbReference>
<feature type="transmembrane region" description="Helical" evidence="7">
    <location>
        <begin position="225"/>
        <end position="241"/>
    </location>
</feature>
<feature type="transmembrane region" description="Helical" evidence="7">
    <location>
        <begin position="102"/>
        <end position="123"/>
    </location>
</feature>
<evidence type="ECO:0000259" key="8">
    <source>
        <dbReference type="PROSITE" id="PS50850"/>
    </source>
</evidence>
<dbReference type="Pfam" id="PF07690">
    <property type="entry name" value="MFS_1"/>
    <property type="match status" value="1"/>
</dbReference>
<evidence type="ECO:0000256" key="6">
    <source>
        <dbReference type="ARBA" id="ARBA00023136"/>
    </source>
</evidence>
<dbReference type="AlphaFoldDB" id="A0A0R2CUQ9"/>
<evidence type="ECO:0000256" key="2">
    <source>
        <dbReference type="ARBA" id="ARBA00022448"/>
    </source>
</evidence>
<feature type="transmembrane region" description="Helical" evidence="7">
    <location>
        <begin position="354"/>
        <end position="376"/>
    </location>
</feature>
<feature type="transmembrane region" description="Helical" evidence="7">
    <location>
        <begin position="326"/>
        <end position="342"/>
    </location>
</feature>
<sequence length="518" mass="56938">MNQRILKHIIFMFGIFICMLDTTVMNVALPSIATDFNASLNTLSWALNIYTILFAALTIPLTRISERIGEYKCYIIGLILFGLGSLFSGISGDTNLLVGSRAIQSIGAAIVFPLSMTLGIKLVGNGDRTAVIASLGVTQGLAAALGPIIGGIITNYFSWRWIFFINVPIILIMILFGFILFNFDDENKTKGSFDFIGSFLSILFLVSLTLGLLKGRNWGWDSHQTIITFSTFLLAFILFIYTETKINTPMIPMELFKNHQFIGASIVIVISNLFLVAVTVILPTYYSTVKNYNALKASLMLVPITLMIFIMAPLSGFALKKTGAKFLISIGFILMIIGYYGFSTKGLDSFKLAILFGFLIGAGYGLITGPITIIAASDFKGNLLNSSQSVAGVLRQVGAVLAVAIFVTCLYGNLGQAQNKSMNYANNTISKINLPGFMKDKIINDTDKAIKNRNSNDTKKVNTGISVIDNQLTLSLRNIKSETKKNYIFAFKKLYKDALPFMLLSILSITLFDKKRKD</sequence>
<proteinExistence type="predicted"/>
<dbReference type="Proteomes" id="UP000051586">
    <property type="component" value="Unassembled WGS sequence"/>
</dbReference>
<dbReference type="InterPro" id="IPR020846">
    <property type="entry name" value="MFS_dom"/>
</dbReference>
<name>A0A0R2CUQ9_9LACO</name>
<keyword evidence="2" id="KW-0813">Transport</keyword>
<feature type="domain" description="Major facilitator superfamily (MFS) profile" evidence="8">
    <location>
        <begin position="7"/>
        <end position="448"/>
    </location>
</feature>
<dbReference type="Gene3D" id="1.20.1250.20">
    <property type="entry name" value="MFS general substrate transporter like domains"/>
    <property type="match status" value="1"/>
</dbReference>
<dbReference type="InterPro" id="IPR011701">
    <property type="entry name" value="MFS"/>
</dbReference>
<evidence type="ECO:0000313" key="9">
    <source>
        <dbReference type="EMBL" id="KRM91734.1"/>
    </source>
</evidence>
<dbReference type="PANTHER" id="PTHR42718:SF46">
    <property type="entry name" value="BLR6921 PROTEIN"/>
    <property type="match status" value="1"/>
</dbReference>
<organism evidence="9 10">
    <name type="scientific">Fructilactobacillus florum DSM 22689 = JCM 16035</name>
    <dbReference type="NCBI Taxonomy" id="1423745"/>
    <lineage>
        <taxon>Bacteria</taxon>
        <taxon>Bacillati</taxon>
        <taxon>Bacillota</taxon>
        <taxon>Bacilli</taxon>
        <taxon>Lactobacillales</taxon>
        <taxon>Lactobacillaceae</taxon>
        <taxon>Fructilactobacillus</taxon>
    </lineage>
</organism>
<dbReference type="NCBIfam" id="TIGR00711">
    <property type="entry name" value="efflux_EmrB"/>
    <property type="match status" value="1"/>
</dbReference>
<evidence type="ECO:0000256" key="1">
    <source>
        <dbReference type="ARBA" id="ARBA00004651"/>
    </source>
</evidence>
<dbReference type="Gene3D" id="1.20.1720.10">
    <property type="entry name" value="Multidrug resistance protein D"/>
    <property type="match status" value="1"/>
</dbReference>
<dbReference type="EMBL" id="AYZI01000003">
    <property type="protein sequence ID" value="KRM91734.1"/>
    <property type="molecule type" value="Genomic_DNA"/>
</dbReference>
<dbReference type="STRING" id="1423745.GCA_001311215_00207"/>
<evidence type="ECO:0000256" key="5">
    <source>
        <dbReference type="ARBA" id="ARBA00022989"/>
    </source>
</evidence>